<feature type="compositionally biased region" description="Basic and acidic residues" evidence="1">
    <location>
        <begin position="116"/>
        <end position="133"/>
    </location>
</feature>
<dbReference type="VEuPathDB" id="VectorBase:ASIC019883"/>
<evidence type="ECO:0000313" key="4">
    <source>
        <dbReference type="Proteomes" id="UP000030765"/>
    </source>
</evidence>
<evidence type="ECO:0000313" key="3">
    <source>
        <dbReference type="EnsemblMetazoa" id="ASIC019883-PA"/>
    </source>
</evidence>
<evidence type="ECO:0000256" key="1">
    <source>
        <dbReference type="SAM" id="MobiDB-lite"/>
    </source>
</evidence>
<keyword evidence="4" id="KW-1185">Reference proteome</keyword>
<dbReference type="Proteomes" id="UP000030765">
    <property type="component" value="Unassembled WGS sequence"/>
</dbReference>
<organism evidence="2">
    <name type="scientific">Anopheles sinensis</name>
    <name type="common">Mosquito</name>
    <dbReference type="NCBI Taxonomy" id="74873"/>
    <lineage>
        <taxon>Eukaryota</taxon>
        <taxon>Metazoa</taxon>
        <taxon>Ecdysozoa</taxon>
        <taxon>Arthropoda</taxon>
        <taxon>Hexapoda</taxon>
        <taxon>Insecta</taxon>
        <taxon>Pterygota</taxon>
        <taxon>Neoptera</taxon>
        <taxon>Endopterygota</taxon>
        <taxon>Diptera</taxon>
        <taxon>Nematocera</taxon>
        <taxon>Culicoidea</taxon>
        <taxon>Culicidae</taxon>
        <taxon>Anophelinae</taxon>
        <taxon>Anopheles</taxon>
    </lineage>
</organism>
<sequence length="133" mass="15147">MLFELVGVPSGKPEPISTRRRTFQGREVGKIEGGESRSFRGCRHLLHEWIEVRRFRNLVGGSVDLALLATHSTSHTRTYAVALWQPLSARIYTHTHTHLDVHYPTATHTSFSRQNEGLRDGGQAKHEHLSERK</sequence>
<name>A0A084WMG2_ANOSI</name>
<dbReference type="EMBL" id="ATLV01024443">
    <property type="status" value="NOT_ANNOTATED_CDS"/>
    <property type="molecule type" value="Genomic_DNA"/>
</dbReference>
<reference evidence="2 4" key="1">
    <citation type="journal article" date="2014" name="BMC Genomics">
        <title>Genome sequence of Anopheles sinensis provides insight into genetics basis of mosquito competence for malaria parasites.</title>
        <authorList>
            <person name="Zhou D."/>
            <person name="Zhang D."/>
            <person name="Ding G."/>
            <person name="Shi L."/>
            <person name="Hou Q."/>
            <person name="Ye Y."/>
            <person name="Xu Y."/>
            <person name="Zhou H."/>
            <person name="Xiong C."/>
            <person name="Li S."/>
            <person name="Yu J."/>
            <person name="Hong S."/>
            <person name="Yu X."/>
            <person name="Zou P."/>
            <person name="Chen C."/>
            <person name="Chang X."/>
            <person name="Wang W."/>
            <person name="Lv Y."/>
            <person name="Sun Y."/>
            <person name="Ma L."/>
            <person name="Shen B."/>
            <person name="Zhu C."/>
        </authorList>
    </citation>
    <scope>NUCLEOTIDE SEQUENCE [LARGE SCALE GENOMIC DNA]</scope>
</reference>
<gene>
    <name evidence="2" type="ORF">ZHAS_00019883</name>
</gene>
<dbReference type="EnsemblMetazoa" id="ASIC019883-RA">
    <property type="protein sequence ID" value="ASIC019883-PA"/>
    <property type="gene ID" value="ASIC019883"/>
</dbReference>
<feature type="region of interest" description="Disordered" evidence="1">
    <location>
        <begin position="108"/>
        <end position="133"/>
    </location>
</feature>
<evidence type="ECO:0000313" key="2">
    <source>
        <dbReference type="EMBL" id="KFB51406.1"/>
    </source>
</evidence>
<protein>
    <submittedName>
        <fullName evidence="2 3">Uncharacterized protein</fullName>
    </submittedName>
</protein>
<reference evidence="3" key="2">
    <citation type="submission" date="2020-05" db="UniProtKB">
        <authorList>
            <consortium name="EnsemblMetazoa"/>
        </authorList>
    </citation>
    <scope>IDENTIFICATION</scope>
</reference>
<dbReference type="AlphaFoldDB" id="A0A084WMG2"/>
<accession>A0A084WMG2</accession>
<dbReference type="EMBL" id="KE525352">
    <property type="protein sequence ID" value="KFB51406.1"/>
    <property type="molecule type" value="Genomic_DNA"/>
</dbReference>
<proteinExistence type="predicted"/>